<evidence type="ECO:0000256" key="2">
    <source>
        <dbReference type="SAM" id="SignalP"/>
    </source>
</evidence>
<feature type="signal peptide" evidence="2">
    <location>
        <begin position="1"/>
        <end position="21"/>
    </location>
</feature>
<dbReference type="SUPFAM" id="SSF48452">
    <property type="entry name" value="TPR-like"/>
    <property type="match status" value="1"/>
</dbReference>
<organism evidence="3 4">
    <name type="scientific">Sphingomonas insulae</name>
    <dbReference type="NCBI Taxonomy" id="424800"/>
    <lineage>
        <taxon>Bacteria</taxon>
        <taxon>Pseudomonadati</taxon>
        <taxon>Pseudomonadota</taxon>
        <taxon>Alphaproteobacteria</taxon>
        <taxon>Sphingomonadales</taxon>
        <taxon>Sphingomonadaceae</taxon>
        <taxon>Sphingomonas</taxon>
    </lineage>
</organism>
<comment type="caution">
    <text evidence="3">The sequence shown here is derived from an EMBL/GenBank/DDBJ whole genome shotgun (WGS) entry which is preliminary data.</text>
</comment>
<dbReference type="Gene3D" id="1.25.40.10">
    <property type="entry name" value="Tetratricopeptide repeat domain"/>
    <property type="match status" value="1"/>
</dbReference>
<keyword evidence="2" id="KW-0732">Signal</keyword>
<evidence type="ECO:0000313" key="4">
    <source>
        <dbReference type="Proteomes" id="UP001500238"/>
    </source>
</evidence>
<dbReference type="InterPro" id="IPR011990">
    <property type="entry name" value="TPR-like_helical_dom_sf"/>
</dbReference>
<keyword evidence="4" id="KW-1185">Reference proteome</keyword>
<dbReference type="RefSeq" id="WP_163957167.1">
    <property type="nucleotide sequence ID" value="NZ_BAAAES010000024.1"/>
</dbReference>
<sequence length="325" mass="34679">MRTIIWALVAATILVPAAALAQSNVEGRVGKLESEMRAVQRKVFPGGAGQYLQPEITRPDAPQAVGGSPATSAVADLTSRVTALEQQMAGMTDQIEQTGYKVRQLQDQFDAYKRSTDAKLSGLAATPALATTPASTPLPATRLGEDEAASGATRPSRTPARGTAATRPVATPVAAVDGADDAEPASATRVDKPATGDTPEDEYLYGYRLWAAKQYPQAEAQLKKMVAAYPKHRRASYAQNLLGRAYLDEGKPSLASMAFYDNYKKMPDGERAPDSLYYLAQALMKLNKPADACKVYGELTDVYGAKVSGQMKADVEKGRTAAKCK</sequence>
<evidence type="ECO:0008006" key="5">
    <source>
        <dbReference type="Google" id="ProtNLM"/>
    </source>
</evidence>
<protein>
    <recommendedName>
        <fullName evidence="5">TolA-binding protein</fullName>
    </recommendedName>
</protein>
<name>A0ABN1I0D3_9SPHN</name>
<dbReference type="EMBL" id="BAAAES010000024">
    <property type="protein sequence ID" value="GAA0678403.1"/>
    <property type="molecule type" value="Genomic_DNA"/>
</dbReference>
<feature type="compositionally biased region" description="Low complexity" evidence="1">
    <location>
        <begin position="152"/>
        <end position="176"/>
    </location>
</feature>
<feature type="chain" id="PRO_5045940352" description="TolA-binding protein" evidence="2">
    <location>
        <begin position="22"/>
        <end position="325"/>
    </location>
</feature>
<gene>
    <name evidence="3" type="ORF">GCM10009102_33640</name>
</gene>
<dbReference type="Proteomes" id="UP001500238">
    <property type="component" value="Unassembled WGS sequence"/>
</dbReference>
<reference evidence="3 4" key="1">
    <citation type="journal article" date="2019" name="Int. J. Syst. Evol. Microbiol.">
        <title>The Global Catalogue of Microorganisms (GCM) 10K type strain sequencing project: providing services to taxonomists for standard genome sequencing and annotation.</title>
        <authorList>
            <consortium name="The Broad Institute Genomics Platform"/>
            <consortium name="The Broad Institute Genome Sequencing Center for Infectious Disease"/>
            <person name="Wu L."/>
            <person name="Ma J."/>
        </authorList>
    </citation>
    <scope>NUCLEOTIDE SEQUENCE [LARGE SCALE GENOMIC DNA]</scope>
    <source>
        <strain evidence="3 4">JCM 14603</strain>
    </source>
</reference>
<accession>A0ABN1I0D3</accession>
<evidence type="ECO:0000313" key="3">
    <source>
        <dbReference type="EMBL" id="GAA0678403.1"/>
    </source>
</evidence>
<proteinExistence type="predicted"/>
<feature type="region of interest" description="Disordered" evidence="1">
    <location>
        <begin position="130"/>
        <end position="198"/>
    </location>
</feature>
<feature type="compositionally biased region" description="Low complexity" evidence="1">
    <location>
        <begin position="130"/>
        <end position="142"/>
    </location>
</feature>
<evidence type="ECO:0000256" key="1">
    <source>
        <dbReference type="SAM" id="MobiDB-lite"/>
    </source>
</evidence>